<dbReference type="OrthoDB" id="5500958at2"/>
<feature type="region of interest" description="Disordered" evidence="1">
    <location>
        <begin position="25"/>
        <end position="47"/>
    </location>
</feature>
<dbReference type="EMBL" id="QHKO01000001">
    <property type="protein sequence ID" value="RAL25273.1"/>
    <property type="molecule type" value="Genomic_DNA"/>
</dbReference>
<organism evidence="2 3">
    <name type="scientific">Lujinxingia litoralis</name>
    <dbReference type="NCBI Taxonomy" id="2211119"/>
    <lineage>
        <taxon>Bacteria</taxon>
        <taxon>Deltaproteobacteria</taxon>
        <taxon>Bradymonadales</taxon>
        <taxon>Lujinxingiaceae</taxon>
        <taxon>Lujinxingia</taxon>
    </lineage>
</organism>
<dbReference type="Proteomes" id="UP000249169">
    <property type="component" value="Unassembled WGS sequence"/>
</dbReference>
<sequence length="259" mass="27422">MMVSKERWMPWLVAAALLGGVACGSDSDDTENDAGEQTSDAGDGPEFAEEPAFAASYNMRFTEFAFDAGTPGAFVNGPIERFLDQDVNYPVVVLVEMEDIDVSAGTLQIRGGAGLKTGTAGEYRWDGELDVPEFTEGSISTTGELDATLPLLNFVATVEANGEVNKTIIPIRDLTIAADLQATASGEEPTIKDGTITGYVVLEDIADVGLAVIPGGDPTPLSQLFGGADSVNYDYDEDGEDDSWELRATFSATQTLIVE</sequence>
<dbReference type="RefSeq" id="WP_111728445.1">
    <property type="nucleotide sequence ID" value="NZ_QHKO01000001.1"/>
</dbReference>
<dbReference type="AlphaFoldDB" id="A0A328CEE1"/>
<keyword evidence="3" id="KW-1185">Reference proteome</keyword>
<dbReference type="PROSITE" id="PS51257">
    <property type="entry name" value="PROKAR_LIPOPROTEIN"/>
    <property type="match status" value="1"/>
</dbReference>
<proteinExistence type="predicted"/>
<accession>A0A328CEE1</accession>
<name>A0A328CEE1_9DELT</name>
<comment type="caution">
    <text evidence="2">The sequence shown here is derived from an EMBL/GenBank/DDBJ whole genome shotgun (WGS) entry which is preliminary data.</text>
</comment>
<protein>
    <submittedName>
        <fullName evidence="2">Uncharacterized protein</fullName>
    </submittedName>
</protein>
<gene>
    <name evidence="2" type="ORF">DL240_03410</name>
</gene>
<evidence type="ECO:0000313" key="2">
    <source>
        <dbReference type="EMBL" id="RAL25273.1"/>
    </source>
</evidence>
<evidence type="ECO:0000313" key="3">
    <source>
        <dbReference type="Proteomes" id="UP000249169"/>
    </source>
</evidence>
<evidence type="ECO:0000256" key="1">
    <source>
        <dbReference type="SAM" id="MobiDB-lite"/>
    </source>
</evidence>
<reference evidence="2 3" key="1">
    <citation type="submission" date="2018-05" db="EMBL/GenBank/DDBJ databases">
        <title>Lujinxingia marina gen. nov. sp. nov., a new facultative anaerobic member of the class Deltaproteobacteria, and proposal of Lujinxingaceae fam. nov.</title>
        <authorList>
            <person name="Li C.-M."/>
        </authorList>
    </citation>
    <scope>NUCLEOTIDE SEQUENCE [LARGE SCALE GENOMIC DNA]</scope>
    <source>
        <strain evidence="2 3">B210</strain>
    </source>
</reference>